<dbReference type="AlphaFoldDB" id="A0A0V1BY24"/>
<protein>
    <recommendedName>
        <fullName evidence="1">Apple domain-containing protein</fullName>
    </recommendedName>
</protein>
<dbReference type="PROSITE" id="PS50948">
    <property type="entry name" value="PAN"/>
    <property type="match status" value="1"/>
</dbReference>
<dbReference type="InParanoid" id="A0A0V1BY24"/>
<feature type="domain" description="Apple" evidence="1">
    <location>
        <begin position="952"/>
        <end position="1030"/>
    </location>
</feature>
<name>A0A0V1BY24_TRISP</name>
<evidence type="ECO:0000313" key="3">
    <source>
        <dbReference type="Proteomes" id="UP000054776"/>
    </source>
</evidence>
<dbReference type="EMBL" id="JYDH01000005">
    <property type="protein sequence ID" value="KRY41957.1"/>
    <property type="molecule type" value="Genomic_DNA"/>
</dbReference>
<organism evidence="2 3">
    <name type="scientific">Trichinella spiralis</name>
    <name type="common">Trichina worm</name>
    <dbReference type="NCBI Taxonomy" id="6334"/>
    <lineage>
        <taxon>Eukaryota</taxon>
        <taxon>Metazoa</taxon>
        <taxon>Ecdysozoa</taxon>
        <taxon>Nematoda</taxon>
        <taxon>Enoplea</taxon>
        <taxon>Dorylaimia</taxon>
        <taxon>Trichinellida</taxon>
        <taxon>Trichinellidae</taxon>
        <taxon>Trichinella</taxon>
    </lineage>
</organism>
<evidence type="ECO:0000259" key="1">
    <source>
        <dbReference type="PROSITE" id="PS50948"/>
    </source>
</evidence>
<sequence>MYHHLFMKTCLLKMQKCFFKTFYLCAVRFAISYSSEMQIYVPELDKICSMQQIGIRQEILDITDLFLFNASFKSCIAYSYSDLNPNDYSIFAYNEKASSCAMLHGMLEENIIVNCSEQLHDLKFYKVIHCLPAQGFMYSFEEEVEENVNRISAVKLKATAEICIVKRHPFSENFLLKRTGMLFLQNLELCLAHCRVLSVRGKCHAVLFSGEERVCLLLRQNQPLQSRDVMRKSTSQFFTLNYCDYNMTEGSERRYYNSSGKIIKLRVESMQIQCTVHEIPLHRKHMKHQSLLWKSMNFKNCIHFCARQFQANLCNAVYFEAEEKTCLHMLLNASQALYEYSESKKETVHFIEKCVKVAEQQEYQQESAINRIQSDETSISSPSRPRSSRTHNVREQELDFFHYVAAEDVHEQYAKLYEFFEICKIQVLNIRIIRNAFAIQIRRKIYSLNRCLHMCRKHISCMAVLFSQLHHQCKKIFKGRSSNSILVHAHELVVALKGCFKVLRNADTLFILYNRPAERKYNAEPLIYYFEETQEICAAEIYKQKNLTSWEVMAINKDIILNLIFPTILIAFHLANLVENFAEDGIIENVTRLNMVSLPALNEICIIERLPFINNFAANRLHKVLMLNILTCFAHCRVLNWTIPCNAVLFSREEGICLFLDYNDTDQESGTIRRNYAEFYSIKHCEFSRMPVVPNYDFPVAQSSFEFYIFNEQILMECKIEKKRLQQRYFSYITSLFSPVEFAHCLAICLNGYIKTASCDAIYYAENGYSCLFKSCKPATTLPIQHLTNIHDFSNLSENDDEEVYSYSNGNALAAEANDALVQDSSVETAKLHKFMEICHIQRRIITEIDYVSVFTFNDPVWTLNMCLHRCRDNMHGESRCSAVLFSRLNRRCKLLSHANDANKYLIEPCEEFVSILACAKVAILDILDREMERIDNPEPVNFYLEELRQICKVEFYVLKNLTQWKELRQLNNVTTFNECLLSCIMESMQIPCSAINYSTSGECILLMNGRNDEFFEVKDGTLFGEIIDCALGNNENELLPSLSSSDRHSSVRMLVADDADSDVADHDDCILQSAMFRNVSNHYVDFQIADGNEERLNNPEVVLQGEEFIFNSF</sequence>
<accession>A0A0V1BY24</accession>
<gene>
    <name evidence="2" type="ORF">T01_2681</name>
</gene>
<comment type="caution">
    <text evidence="2">The sequence shown here is derived from an EMBL/GenBank/DDBJ whole genome shotgun (WGS) entry which is preliminary data.</text>
</comment>
<dbReference type="OrthoDB" id="5918288at2759"/>
<evidence type="ECO:0000313" key="2">
    <source>
        <dbReference type="EMBL" id="KRY41957.1"/>
    </source>
</evidence>
<dbReference type="InterPro" id="IPR003609">
    <property type="entry name" value="Pan_app"/>
</dbReference>
<proteinExistence type="predicted"/>
<reference evidence="2 3" key="1">
    <citation type="submission" date="2015-01" db="EMBL/GenBank/DDBJ databases">
        <title>Evolution of Trichinella species and genotypes.</title>
        <authorList>
            <person name="Korhonen P.K."/>
            <person name="Edoardo P."/>
            <person name="Giuseppe L.R."/>
            <person name="Gasser R.B."/>
        </authorList>
    </citation>
    <scope>NUCLEOTIDE SEQUENCE [LARGE SCALE GENOMIC DNA]</scope>
    <source>
        <strain evidence="2">ISS3</strain>
    </source>
</reference>
<keyword evidence="3" id="KW-1185">Reference proteome</keyword>
<dbReference type="Proteomes" id="UP000054776">
    <property type="component" value="Unassembled WGS sequence"/>
</dbReference>